<dbReference type="InterPro" id="IPR045944">
    <property type="entry name" value="DUF6364"/>
</dbReference>
<dbReference type="PATRIC" id="fig|927665.4.peg.3075"/>
<dbReference type="Proteomes" id="UP000033047">
    <property type="component" value="Unassembled WGS sequence"/>
</dbReference>
<proteinExistence type="predicted"/>
<organism evidence="1 2">
    <name type="scientific">Parabacteroides goldsteinii DSM 19448 = WAL 12034</name>
    <dbReference type="NCBI Taxonomy" id="927665"/>
    <lineage>
        <taxon>Bacteria</taxon>
        <taxon>Pseudomonadati</taxon>
        <taxon>Bacteroidota</taxon>
        <taxon>Bacteroidia</taxon>
        <taxon>Bacteroidales</taxon>
        <taxon>Tannerellaceae</taxon>
        <taxon>Parabacteroides</taxon>
    </lineage>
</organism>
<gene>
    <name evidence="1" type="ORF">HMPREF1535_02992</name>
</gene>
<evidence type="ECO:0000313" key="1">
    <source>
        <dbReference type="EMBL" id="KKB53451.1"/>
    </source>
</evidence>
<dbReference type="RefSeq" id="WP_046146700.1">
    <property type="nucleotide sequence ID" value="NZ_KQ033913.1"/>
</dbReference>
<evidence type="ECO:0000313" key="2">
    <source>
        <dbReference type="Proteomes" id="UP000033047"/>
    </source>
</evidence>
<reference evidence="1 2" key="1">
    <citation type="submission" date="2013-04" db="EMBL/GenBank/DDBJ databases">
        <title>The Genome Sequence of Parabacteroides goldsteinii DSM 19448.</title>
        <authorList>
            <consortium name="The Broad Institute Genomics Platform"/>
            <person name="Earl A."/>
            <person name="Ward D."/>
            <person name="Feldgarden M."/>
            <person name="Gevers D."/>
            <person name="Martens E."/>
            <person name="Sakamoto M."/>
            <person name="Benno Y."/>
            <person name="Song Y."/>
            <person name="Liu C."/>
            <person name="Lee J."/>
            <person name="Bolanos M."/>
            <person name="Vaisanen M.L."/>
            <person name="Finegold S.M."/>
            <person name="Walker B."/>
            <person name="Young S."/>
            <person name="Zeng Q."/>
            <person name="Gargeya S."/>
            <person name="Fitzgerald M."/>
            <person name="Haas B."/>
            <person name="Abouelleil A."/>
            <person name="Allen A.W."/>
            <person name="Alvarado L."/>
            <person name="Arachchi H.M."/>
            <person name="Berlin A.M."/>
            <person name="Chapman S.B."/>
            <person name="Gainer-Dewar J."/>
            <person name="Goldberg J."/>
            <person name="Griggs A."/>
            <person name="Gujja S."/>
            <person name="Hansen M."/>
            <person name="Howarth C."/>
            <person name="Imamovic A."/>
            <person name="Ireland A."/>
            <person name="Larimer J."/>
            <person name="McCowan C."/>
            <person name="Murphy C."/>
            <person name="Pearson M."/>
            <person name="Poon T.W."/>
            <person name="Priest M."/>
            <person name="Roberts A."/>
            <person name="Saif S."/>
            <person name="Shea T."/>
            <person name="Sisk P."/>
            <person name="Sykes S."/>
            <person name="Wortman J."/>
            <person name="Nusbaum C."/>
            <person name="Birren B."/>
        </authorList>
    </citation>
    <scope>NUCLEOTIDE SEQUENCE [LARGE SCALE GENOMIC DNA]</scope>
    <source>
        <strain evidence="1 2">DSM 19448</strain>
    </source>
</reference>
<dbReference type="HOGENOM" id="CLU_168243_0_0_10"/>
<dbReference type="EMBL" id="AQHV01000014">
    <property type="protein sequence ID" value="KKB53451.1"/>
    <property type="molecule type" value="Genomic_DNA"/>
</dbReference>
<dbReference type="Pfam" id="PF19891">
    <property type="entry name" value="DUF6364"/>
    <property type="match status" value="1"/>
</dbReference>
<accession>A0A0F5J6C4</accession>
<protein>
    <submittedName>
        <fullName evidence="1">Uncharacterized protein</fullName>
    </submittedName>
</protein>
<dbReference type="AlphaFoldDB" id="A0A0F5J6C4"/>
<sequence length="84" mass="9638">METTQIKLNKNVVDKAVAYARQRGLDLSSIIENYLDRLVQQPKVSEEPIPDIVLSLLGAGKIDDDDDLNGRKAYHKYLEEKYQF</sequence>
<comment type="caution">
    <text evidence="1">The sequence shown here is derived from an EMBL/GenBank/DDBJ whole genome shotgun (WGS) entry which is preliminary data.</text>
</comment>
<name>A0A0F5J6C4_9BACT</name>